<dbReference type="InterPro" id="IPR003586">
    <property type="entry name" value="Hint_dom_C"/>
</dbReference>
<dbReference type="InterPro" id="IPR007197">
    <property type="entry name" value="rSAM"/>
</dbReference>
<dbReference type="PROSITE" id="PS51918">
    <property type="entry name" value="RADICAL_SAM"/>
    <property type="match status" value="1"/>
</dbReference>
<comment type="caution">
    <text evidence="9">The sequence shown here is derived from an EMBL/GenBank/DDBJ whole genome shotgun (WGS) entry which is preliminary data.</text>
</comment>
<dbReference type="InterPro" id="IPR036844">
    <property type="entry name" value="Hint_dom_sf"/>
</dbReference>
<dbReference type="PRINTS" id="PR00379">
    <property type="entry name" value="INTEIN"/>
</dbReference>
<dbReference type="NCBIfam" id="NF038135">
    <property type="entry name" value="rSAM_Rv2578c"/>
    <property type="match status" value="1"/>
</dbReference>
<dbReference type="NCBIfam" id="NF038136">
    <property type="entry name" value="rSAM_Rv_intein"/>
    <property type="match status" value="1"/>
</dbReference>
<name>A0ABN2L8F5_9MICO</name>
<dbReference type="SUPFAM" id="SSF55608">
    <property type="entry name" value="Homing endonucleases"/>
    <property type="match status" value="1"/>
</dbReference>
<dbReference type="SUPFAM" id="SSF102114">
    <property type="entry name" value="Radical SAM enzymes"/>
    <property type="match status" value="1"/>
</dbReference>
<reference evidence="9 10" key="1">
    <citation type="journal article" date="2019" name="Int. J. Syst. Evol. Microbiol.">
        <title>The Global Catalogue of Microorganisms (GCM) 10K type strain sequencing project: providing services to taxonomists for standard genome sequencing and annotation.</title>
        <authorList>
            <consortium name="The Broad Institute Genomics Platform"/>
            <consortium name="The Broad Institute Genome Sequencing Center for Infectious Disease"/>
            <person name="Wu L."/>
            <person name="Ma J."/>
        </authorList>
    </citation>
    <scope>NUCLEOTIDE SEQUENCE [LARGE SCALE GENOMIC DNA]</scope>
    <source>
        <strain evidence="9 10">JCM 14736</strain>
    </source>
</reference>
<feature type="compositionally biased region" description="Low complexity" evidence="6">
    <location>
        <begin position="9"/>
        <end position="26"/>
    </location>
</feature>
<dbReference type="Pfam" id="PF04055">
    <property type="entry name" value="Radical_SAM"/>
    <property type="match status" value="1"/>
</dbReference>
<dbReference type="SMART" id="SM00305">
    <property type="entry name" value="HintC"/>
    <property type="match status" value="1"/>
</dbReference>
<dbReference type="Gene3D" id="2.170.16.10">
    <property type="entry name" value="Hedgehog/Intein (Hint) domain"/>
    <property type="match status" value="1"/>
</dbReference>
<keyword evidence="4" id="KW-0408">Iron</keyword>
<dbReference type="InterPro" id="IPR040086">
    <property type="entry name" value="MJ0683-like"/>
</dbReference>
<feature type="region of interest" description="Disordered" evidence="6">
    <location>
        <begin position="693"/>
        <end position="715"/>
    </location>
</feature>
<dbReference type="InterPro" id="IPR006142">
    <property type="entry name" value="INTEIN"/>
</dbReference>
<evidence type="ECO:0000256" key="1">
    <source>
        <dbReference type="ARBA" id="ARBA00022723"/>
    </source>
</evidence>
<sequence length="715" mass="78939">MRWDGQLRDPGAAEAAADAGSSAPEAGSVSAKATDPALPGLERSTLAALPGHLRTVRAPEFQGAVFHEVLAKSALNRVPGQSSMPFAWTINPYRGCSHACVYCVSPETLILCADGRQRPLRELQVGAEIIGTERRGRYRRYVRTTILDKWGTRKVAYRVAIADGTTLIASGDHRFLTDRGWKFVRNSESGQRPHLTTANRLMGFGLGGGASRGAVDIEGDAYRRGYLAGMVRGDGMIFRRSYDDGSRVRDIVMFRLALADEEALDRSRRYLEAEGIVVRERPFAPASSTRRAIRALHTAARKQVEAIERITHETRFADLDWCAGFLAGVFDAEGSCSRGIVRIPNRNPEFLSEISAAMERFELSHTVEPARPNGVRSIRLLGGLPARQRFFATVQPAITRKLSVEGVAVKTVADLRVVAIEPLEGERELLDITTGTGDFIANGVISHNCFARGTHRYLDFDTGADFDQQIVVKVNVAEVLARELARPKWARETVALGTNTDPYQRAEGRYRLMPGIIEALSRSRTPISILTKGTLLRRDLPQLAVAAERAPVDLAMSIAIGDHELQQSVEPGTPSTRARLETVARAREAGLPIDVFVMPVLPHLSDGAQQLDALLREIREAGARSVMYGPLHLRAGVKPWFFAWLRREHPDLVARYRGLYPEGASRAPQEYRRALAARIRPLIRKHGLEWAPGRPAIRETPEPAIPQLQPQPTLF</sequence>
<proteinExistence type="predicted"/>
<dbReference type="CDD" id="cd00081">
    <property type="entry name" value="Hint"/>
    <property type="match status" value="1"/>
</dbReference>
<keyword evidence="3" id="KW-0651">Protein splicing</keyword>
<dbReference type="InterPro" id="IPR030934">
    <property type="entry name" value="Intein_C"/>
</dbReference>
<dbReference type="InterPro" id="IPR058240">
    <property type="entry name" value="rSAM_sf"/>
</dbReference>
<evidence type="ECO:0000259" key="7">
    <source>
        <dbReference type="PROSITE" id="PS50819"/>
    </source>
</evidence>
<dbReference type="PANTHER" id="PTHR43432:SF3">
    <property type="entry name" value="SLR0285 PROTEIN"/>
    <property type="match status" value="1"/>
</dbReference>
<evidence type="ECO:0000256" key="5">
    <source>
        <dbReference type="ARBA" id="ARBA00023014"/>
    </source>
</evidence>
<evidence type="ECO:0000256" key="2">
    <source>
        <dbReference type="ARBA" id="ARBA00022813"/>
    </source>
</evidence>
<gene>
    <name evidence="9" type="ORF">GCM10009768_01570</name>
</gene>
<evidence type="ECO:0000256" key="6">
    <source>
        <dbReference type="SAM" id="MobiDB-lite"/>
    </source>
</evidence>
<dbReference type="InterPro" id="IPR004042">
    <property type="entry name" value="Intein_endonuc_central"/>
</dbReference>
<dbReference type="SUPFAM" id="SSF51294">
    <property type="entry name" value="Hedgehog/intein (Hint) domain"/>
    <property type="match status" value="1"/>
</dbReference>
<feature type="region of interest" description="Disordered" evidence="6">
    <location>
        <begin position="1"/>
        <end position="36"/>
    </location>
</feature>
<feature type="domain" description="DOD-type homing endonuclease" evidence="7">
    <location>
        <begin position="227"/>
        <end position="363"/>
    </location>
</feature>
<dbReference type="InterPro" id="IPR006141">
    <property type="entry name" value="Intein_N"/>
</dbReference>
<feature type="domain" description="Radical SAM core" evidence="8">
    <location>
        <begin position="435"/>
        <end position="678"/>
    </location>
</feature>
<dbReference type="PROSITE" id="PS50817">
    <property type="entry name" value="INTEIN_N_TER"/>
    <property type="match status" value="1"/>
</dbReference>
<dbReference type="PANTHER" id="PTHR43432">
    <property type="entry name" value="SLR0285 PROTEIN"/>
    <property type="match status" value="1"/>
</dbReference>
<keyword evidence="10" id="KW-1185">Reference proteome</keyword>
<dbReference type="Gene3D" id="3.80.30.30">
    <property type="match status" value="1"/>
</dbReference>
<dbReference type="InterPro" id="IPR027434">
    <property type="entry name" value="Homing_endonucl"/>
</dbReference>
<keyword evidence="5" id="KW-0411">Iron-sulfur</keyword>
<keyword evidence="2" id="KW-0068">Autocatalytic cleavage</keyword>
<dbReference type="Pfam" id="PF14528">
    <property type="entry name" value="LAGLIDADG_3"/>
    <property type="match status" value="1"/>
</dbReference>
<dbReference type="InterPro" id="IPR004860">
    <property type="entry name" value="LAGLIDADG_dom"/>
</dbReference>
<dbReference type="Proteomes" id="UP001500851">
    <property type="component" value="Unassembled WGS sequence"/>
</dbReference>
<evidence type="ECO:0000259" key="8">
    <source>
        <dbReference type="PROSITE" id="PS51918"/>
    </source>
</evidence>
<dbReference type="InterPro" id="IPR003587">
    <property type="entry name" value="Hint_dom_N"/>
</dbReference>
<organism evidence="9 10">
    <name type="scientific">Leucobacter iarius</name>
    <dbReference type="NCBI Taxonomy" id="333963"/>
    <lineage>
        <taxon>Bacteria</taxon>
        <taxon>Bacillati</taxon>
        <taxon>Actinomycetota</taxon>
        <taxon>Actinomycetes</taxon>
        <taxon>Micrococcales</taxon>
        <taxon>Microbacteriaceae</taxon>
        <taxon>Leucobacter</taxon>
    </lineage>
</organism>
<dbReference type="PROSITE" id="PS50818">
    <property type="entry name" value="INTEIN_C_TER"/>
    <property type="match status" value="1"/>
</dbReference>
<evidence type="ECO:0000313" key="9">
    <source>
        <dbReference type="EMBL" id="GAA1776753.1"/>
    </source>
</evidence>
<dbReference type="RefSeq" id="WP_344028047.1">
    <property type="nucleotide sequence ID" value="NZ_BAAAOB010000001.1"/>
</dbReference>
<dbReference type="SMART" id="SM00306">
    <property type="entry name" value="HintN"/>
    <property type="match status" value="1"/>
</dbReference>
<evidence type="ECO:0000256" key="3">
    <source>
        <dbReference type="ARBA" id="ARBA00023000"/>
    </source>
</evidence>
<protein>
    <submittedName>
        <fullName evidence="9">Intein-containing Rv2578c family radical SAM protein</fullName>
    </submittedName>
</protein>
<evidence type="ECO:0000313" key="10">
    <source>
        <dbReference type="Proteomes" id="UP001500851"/>
    </source>
</evidence>
<dbReference type="PROSITE" id="PS50819">
    <property type="entry name" value="INTEIN_ENDONUCLEASE"/>
    <property type="match status" value="1"/>
</dbReference>
<keyword evidence="1" id="KW-0479">Metal-binding</keyword>
<evidence type="ECO:0000256" key="4">
    <source>
        <dbReference type="ARBA" id="ARBA00023004"/>
    </source>
</evidence>
<dbReference type="EMBL" id="BAAAOB010000001">
    <property type="protein sequence ID" value="GAA1776753.1"/>
    <property type="molecule type" value="Genomic_DNA"/>
</dbReference>
<accession>A0ABN2L8F5</accession>